<dbReference type="WBParaSite" id="PS1159_v2.g7929.t1">
    <property type="protein sequence ID" value="PS1159_v2.g7929.t1"/>
    <property type="gene ID" value="PS1159_v2.g7929"/>
</dbReference>
<sequence>MPPFFSTFRNRSTSFHPSDRNVKLYTLRQIIEQNFLDPNDYILDEKEIIWSHESQHHPDFAKFYGQTDNIKDRIASYSLGMTFVILGSVICFIIFVYINHIIMAKKLKKQERQEELQALIESSLALLASSGQTVESNLNLERKSSLLNAFRKFRL</sequence>
<name>A0AC35GRX7_9BILA</name>
<evidence type="ECO:0000313" key="2">
    <source>
        <dbReference type="WBParaSite" id="PS1159_v2.g7929.t1"/>
    </source>
</evidence>
<evidence type="ECO:0000313" key="1">
    <source>
        <dbReference type="Proteomes" id="UP000887580"/>
    </source>
</evidence>
<organism evidence="1 2">
    <name type="scientific">Panagrolaimus sp. PS1159</name>
    <dbReference type="NCBI Taxonomy" id="55785"/>
    <lineage>
        <taxon>Eukaryota</taxon>
        <taxon>Metazoa</taxon>
        <taxon>Ecdysozoa</taxon>
        <taxon>Nematoda</taxon>
        <taxon>Chromadorea</taxon>
        <taxon>Rhabditida</taxon>
        <taxon>Tylenchina</taxon>
        <taxon>Panagrolaimomorpha</taxon>
        <taxon>Panagrolaimoidea</taxon>
        <taxon>Panagrolaimidae</taxon>
        <taxon>Panagrolaimus</taxon>
    </lineage>
</organism>
<dbReference type="Proteomes" id="UP000887580">
    <property type="component" value="Unplaced"/>
</dbReference>
<protein>
    <submittedName>
        <fullName evidence="2">Uncharacterized protein</fullName>
    </submittedName>
</protein>
<accession>A0AC35GRX7</accession>
<proteinExistence type="predicted"/>
<reference evidence="2" key="1">
    <citation type="submission" date="2022-11" db="UniProtKB">
        <authorList>
            <consortium name="WormBaseParasite"/>
        </authorList>
    </citation>
    <scope>IDENTIFICATION</scope>
</reference>